<dbReference type="Pfam" id="PF12167">
    <property type="entry name" value="Arm-DNA-bind_2"/>
    <property type="match status" value="1"/>
</dbReference>
<dbReference type="InterPro" id="IPR010998">
    <property type="entry name" value="Integrase_recombinase_N"/>
</dbReference>
<dbReference type="InterPro" id="IPR050090">
    <property type="entry name" value="Tyrosine_recombinase_XerCD"/>
</dbReference>
<dbReference type="SUPFAM" id="SSF56349">
    <property type="entry name" value="DNA breaking-rejoining enzymes"/>
    <property type="match status" value="1"/>
</dbReference>
<organism evidence="7 8">
    <name type="scientific">Pantoea cypripedii</name>
    <name type="common">Pectobacterium cypripedii</name>
    <name type="synonym">Erwinia cypripedii</name>
    <dbReference type="NCBI Taxonomy" id="55209"/>
    <lineage>
        <taxon>Bacteria</taxon>
        <taxon>Pseudomonadati</taxon>
        <taxon>Pseudomonadota</taxon>
        <taxon>Gammaproteobacteria</taxon>
        <taxon>Enterobacterales</taxon>
        <taxon>Erwiniaceae</taxon>
        <taxon>Pantoea</taxon>
    </lineage>
</organism>
<dbReference type="CDD" id="cd01189">
    <property type="entry name" value="INT_ICEBs1_C_like"/>
    <property type="match status" value="1"/>
</dbReference>
<evidence type="ECO:0000313" key="7">
    <source>
        <dbReference type="EMBL" id="QGY29812.1"/>
    </source>
</evidence>
<dbReference type="InterPro" id="IPR002104">
    <property type="entry name" value="Integrase_catalytic"/>
</dbReference>
<name>A0A6B9FZQ5_PANCY</name>
<proteinExistence type="predicted"/>
<dbReference type="PANTHER" id="PTHR30349:SF36">
    <property type="entry name" value="PROPHAGE INTEGRASE INTR-RELATED"/>
    <property type="match status" value="1"/>
</dbReference>
<keyword evidence="3" id="KW-0233">DNA recombination</keyword>
<evidence type="ECO:0000259" key="6">
    <source>
        <dbReference type="PROSITE" id="PS51900"/>
    </source>
</evidence>
<dbReference type="Pfam" id="PF00589">
    <property type="entry name" value="Phage_integrase"/>
    <property type="match status" value="1"/>
</dbReference>
<dbReference type="Proteomes" id="UP000502005">
    <property type="component" value="Chromosome"/>
</dbReference>
<keyword evidence="1" id="KW-0229">DNA integration</keyword>
<gene>
    <name evidence="7" type="ORF">CUN67_13100</name>
</gene>
<dbReference type="Gene3D" id="1.10.443.10">
    <property type="entry name" value="Intergrase catalytic core"/>
    <property type="match status" value="1"/>
</dbReference>
<dbReference type="PANTHER" id="PTHR30349">
    <property type="entry name" value="PHAGE INTEGRASE-RELATED"/>
    <property type="match status" value="1"/>
</dbReference>
<dbReference type="GO" id="GO:0006310">
    <property type="term" value="P:DNA recombination"/>
    <property type="evidence" value="ECO:0007669"/>
    <property type="project" value="UniProtKB-KW"/>
</dbReference>
<evidence type="ECO:0000256" key="1">
    <source>
        <dbReference type="ARBA" id="ARBA00022908"/>
    </source>
</evidence>
<evidence type="ECO:0000259" key="5">
    <source>
        <dbReference type="PROSITE" id="PS51898"/>
    </source>
</evidence>
<dbReference type="PROSITE" id="PS51898">
    <property type="entry name" value="TYR_RECOMBINASE"/>
    <property type="match status" value="1"/>
</dbReference>
<dbReference type="Gene3D" id="1.10.150.130">
    <property type="match status" value="1"/>
</dbReference>
<dbReference type="InterPro" id="IPR011010">
    <property type="entry name" value="DNA_brk_join_enz"/>
</dbReference>
<dbReference type="GO" id="GO:0003677">
    <property type="term" value="F:DNA binding"/>
    <property type="evidence" value="ECO:0007669"/>
    <property type="project" value="UniProtKB-UniRule"/>
</dbReference>
<dbReference type="GO" id="GO:0015074">
    <property type="term" value="P:DNA integration"/>
    <property type="evidence" value="ECO:0007669"/>
    <property type="project" value="UniProtKB-KW"/>
</dbReference>
<dbReference type="EMBL" id="CP024768">
    <property type="protein sequence ID" value="QGY29812.1"/>
    <property type="molecule type" value="Genomic_DNA"/>
</dbReference>
<dbReference type="InterPro" id="IPR013762">
    <property type="entry name" value="Integrase-like_cat_sf"/>
</dbReference>
<evidence type="ECO:0000313" key="8">
    <source>
        <dbReference type="Proteomes" id="UP000502005"/>
    </source>
</evidence>
<dbReference type="RefSeq" id="WP_208715754.1">
    <property type="nucleotide sequence ID" value="NZ_CP024768.1"/>
</dbReference>
<feature type="domain" description="Tyr recombinase" evidence="5">
    <location>
        <begin position="198"/>
        <end position="408"/>
    </location>
</feature>
<sequence length="429" mass="48707">MSGYPTGVERHGETLRIWFIYQGKRVRESLGVPDTPKNRKMAAELRASVCYAIKTGTFVYEERFPESKNVTHKEKSKKSTTLEQLCMRWMELKKPDLAKSTFKRYTSDLNLTMYFLGKDTLASAITNEDAIAFRNELLTGYHIVHEGRKTRTQKKGRSVRTVNEALNVLKGMFMFAHRNGYTGANPFADVGYLKKQRTQPDPLTRDEFARLIGGCRNDQAKNVWTFACFTGLRHGEISGLAWEDIDTKNWTASVERNLPVRGHFALPKTESGRRTIQLTQPAIDALKRQMPFTRMNKPVPVDVHLGPGIEPRRDDCTFVFSPLYSTSKNQAGDWYSPGSLGAMWNFAMKRAGLRHRKAYESRHTYACWALSSGANPSFVAVQMGHVSAKMIYEVYGKWMSENNQSQLDILNSSFGNYAPSMPQNVRVPG</sequence>
<feature type="domain" description="Core-binding (CB)" evidence="6">
    <location>
        <begin position="80"/>
        <end position="177"/>
    </location>
</feature>
<reference evidence="7 8" key="1">
    <citation type="submission" date="2017-11" db="EMBL/GenBank/DDBJ databases">
        <title>Genome sequence of Pantoea cypripedii NE1.</title>
        <authorList>
            <person name="Nascimento F.X."/>
        </authorList>
    </citation>
    <scope>NUCLEOTIDE SEQUENCE [LARGE SCALE GENOMIC DNA]</scope>
    <source>
        <strain evidence="7 8">NE1</strain>
    </source>
</reference>
<evidence type="ECO:0000256" key="3">
    <source>
        <dbReference type="ARBA" id="ARBA00023172"/>
    </source>
</evidence>
<dbReference type="InterPro" id="IPR022000">
    <property type="entry name" value="Min27-like_integrase_DNA_bind"/>
</dbReference>
<dbReference type="PROSITE" id="PS51900">
    <property type="entry name" value="CB"/>
    <property type="match status" value="1"/>
</dbReference>
<dbReference type="InterPro" id="IPR044068">
    <property type="entry name" value="CB"/>
</dbReference>
<evidence type="ECO:0000256" key="4">
    <source>
        <dbReference type="PROSITE-ProRule" id="PRU01248"/>
    </source>
</evidence>
<evidence type="ECO:0000256" key="2">
    <source>
        <dbReference type="ARBA" id="ARBA00023125"/>
    </source>
</evidence>
<protein>
    <submittedName>
        <fullName evidence="7">Site-specific integrase</fullName>
    </submittedName>
</protein>
<accession>A0A6B9FZQ5</accession>
<keyword evidence="2 4" id="KW-0238">DNA-binding</keyword>
<dbReference type="AlphaFoldDB" id="A0A6B9FZQ5"/>